<dbReference type="SUPFAM" id="SSF55103">
    <property type="entry name" value="FAD-linked oxidases, C-terminal domain"/>
    <property type="match status" value="1"/>
</dbReference>
<dbReference type="PROSITE" id="PS51387">
    <property type="entry name" value="FAD_PCMH"/>
    <property type="match status" value="1"/>
</dbReference>
<name>A0A166PBZ6_9PEZI</name>
<sequence>MSAPSVVASDGPSAGAPTKSLPTLLPPRILPPGVEQDSFHVFAQRLVSVVGSSNLEIITGDTPLENNDFGETCFKYDRYRSADNEALLVGCAVVHPRHVSDVKAVLALCTSFNVPLWPVSAGRNLAYGGAAPRVPGSLVMRLGTHMNRILEVDTAHFTCVVEPGVTYQQLHDHLKEKGLLDKVRLDTPEVPWGSMIGNALDRGGGATPYGDHWGTHSGMEVVMPDGDVVRTGMGAMSSPEGRREAAQGVPPEDQTPNSCWTLFPYGFGPISDGLFSQGSVGIVTKMGFWLMPNFPGITPFMVTYARDEDIQAAVEIVGKLRLHHVLAHSCSIRYITLDTGFYSPRAEFTDSPKDVILTEEELDAMCERNKLGRWNFTGCVYGPPKIRELTMQVIREEMTKPEGSRLYTLEDRTERPSMLHGRAPNMEGLCNSDQQNWIKQWMPNAAHILFTPVSRIDGGSALEQFHLAKTLFAEYKMDFFGHLAVYHRDMHTDTLRTDNVSCIVYDSEDAAMRGRAWALARRLIDEWQAHGWGEMRTHIGLHDQVAASYDFNDRAMLRLNEKVKEMLDPKGIIAPGKSGIWPRGYDRGRWLMGKDYIDRFPGVEGELLRRAKVDVHGEANGANSSNGRNGRV</sequence>
<gene>
    <name evidence="5" type="ORF">CT0861_11797</name>
</gene>
<evidence type="ECO:0000256" key="2">
    <source>
        <dbReference type="ARBA" id="ARBA00022827"/>
    </source>
</evidence>
<dbReference type="PANTHER" id="PTHR11748">
    <property type="entry name" value="D-LACTATE DEHYDROGENASE"/>
    <property type="match status" value="1"/>
</dbReference>
<comment type="caution">
    <text evidence="5">The sequence shown here is derived from an EMBL/GenBank/DDBJ whole genome shotgun (WGS) entry which is preliminary data.</text>
</comment>
<keyword evidence="1" id="KW-0285">Flavoprotein</keyword>
<dbReference type="AlphaFoldDB" id="A0A166PBZ6"/>
<evidence type="ECO:0000313" key="5">
    <source>
        <dbReference type="EMBL" id="KZL66605.1"/>
    </source>
</evidence>
<dbReference type="Proteomes" id="UP000076552">
    <property type="component" value="Unassembled WGS sequence"/>
</dbReference>
<feature type="domain" description="FAD-binding PCMH-type" evidence="4">
    <location>
        <begin position="86"/>
        <end position="293"/>
    </location>
</feature>
<protein>
    <submittedName>
        <fullName evidence="5">FAD binding domain-containing protein</fullName>
    </submittedName>
</protein>
<dbReference type="InterPro" id="IPR016169">
    <property type="entry name" value="FAD-bd_PCMH_sub2"/>
</dbReference>
<evidence type="ECO:0000256" key="3">
    <source>
        <dbReference type="SAM" id="MobiDB-lite"/>
    </source>
</evidence>
<keyword evidence="6" id="KW-1185">Reference proteome</keyword>
<evidence type="ECO:0000259" key="4">
    <source>
        <dbReference type="PROSITE" id="PS51387"/>
    </source>
</evidence>
<dbReference type="OrthoDB" id="5332616at2759"/>
<organism evidence="5 6">
    <name type="scientific">Colletotrichum tofieldiae</name>
    <dbReference type="NCBI Taxonomy" id="708197"/>
    <lineage>
        <taxon>Eukaryota</taxon>
        <taxon>Fungi</taxon>
        <taxon>Dikarya</taxon>
        <taxon>Ascomycota</taxon>
        <taxon>Pezizomycotina</taxon>
        <taxon>Sordariomycetes</taxon>
        <taxon>Hypocreomycetidae</taxon>
        <taxon>Glomerellales</taxon>
        <taxon>Glomerellaceae</taxon>
        <taxon>Colletotrichum</taxon>
        <taxon>Colletotrichum spaethianum species complex</taxon>
    </lineage>
</organism>
<dbReference type="Gene3D" id="3.30.43.10">
    <property type="entry name" value="Uridine Diphospho-n-acetylenolpyruvylglucosamine Reductase, domain 2"/>
    <property type="match status" value="1"/>
</dbReference>
<dbReference type="GO" id="GO:0071949">
    <property type="term" value="F:FAD binding"/>
    <property type="evidence" value="ECO:0007669"/>
    <property type="project" value="InterPro"/>
</dbReference>
<keyword evidence="2" id="KW-0274">FAD</keyword>
<dbReference type="Gene3D" id="1.10.45.10">
    <property type="entry name" value="Vanillyl-alcohol Oxidase, Chain A, domain 4"/>
    <property type="match status" value="1"/>
</dbReference>
<dbReference type="GO" id="GO:0005739">
    <property type="term" value="C:mitochondrion"/>
    <property type="evidence" value="ECO:0007669"/>
    <property type="project" value="TreeGrafter"/>
</dbReference>
<dbReference type="InterPro" id="IPR006094">
    <property type="entry name" value="Oxid_FAD_bind_N"/>
</dbReference>
<proteinExistence type="predicted"/>
<feature type="region of interest" description="Disordered" evidence="3">
    <location>
        <begin position="234"/>
        <end position="253"/>
    </location>
</feature>
<dbReference type="GO" id="GO:0004458">
    <property type="term" value="F:D-lactate dehydrogenase (cytochrome) activity"/>
    <property type="evidence" value="ECO:0007669"/>
    <property type="project" value="TreeGrafter"/>
</dbReference>
<dbReference type="InterPro" id="IPR036318">
    <property type="entry name" value="FAD-bd_PCMH-like_sf"/>
</dbReference>
<accession>A0A166PBZ6</accession>
<evidence type="ECO:0000256" key="1">
    <source>
        <dbReference type="ARBA" id="ARBA00022630"/>
    </source>
</evidence>
<dbReference type="InterPro" id="IPR016170">
    <property type="entry name" value="Cytok_DH_C_sf"/>
</dbReference>
<dbReference type="GO" id="GO:1903457">
    <property type="term" value="P:lactate catabolic process"/>
    <property type="evidence" value="ECO:0007669"/>
    <property type="project" value="TreeGrafter"/>
</dbReference>
<dbReference type="InterPro" id="IPR016164">
    <property type="entry name" value="FAD-linked_Oxase-like_C"/>
</dbReference>
<feature type="region of interest" description="Disordered" evidence="3">
    <location>
        <begin position="1"/>
        <end position="23"/>
    </location>
</feature>
<dbReference type="InterPro" id="IPR016166">
    <property type="entry name" value="FAD-bd_PCMH"/>
</dbReference>
<dbReference type="InterPro" id="IPR016171">
    <property type="entry name" value="Vanillyl_alc_oxidase_C-sub2"/>
</dbReference>
<dbReference type="Gene3D" id="3.30.465.10">
    <property type="match status" value="1"/>
</dbReference>
<dbReference type="SUPFAM" id="SSF56176">
    <property type="entry name" value="FAD-binding/transporter-associated domain-like"/>
    <property type="match status" value="1"/>
</dbReference>
<dbReference type="STRING" id="708197.A0A166PBZ6"/>
<dbReference type="InterPro" id="IPR016167">
    <property type="entry name" value="FAD-bd_PCMH_sub1"/>
</dbReference>
<dbReference type="EMBL" id="LFIV01000170">
    <property type="protein sequence ID" value="KZL66605.1"/>
    <property type="molecule type" value="Genomic_DNA"/>
</dbReference>
<reference evidence="5 6" key="1">
    <citation type="submission" date="2015-06" db="EMBL/GenBank/DDBJ databases">
        <title>Survival trade-offs in plant roots during colonization by closely related pathogenic and mutualistic fungi.</title>
        <authorList>
            <person name="Hacquard S."/>
            <person name="Kracher B."/>
            <person name="Hiruma K."/>
            <person name="Weinman A."/>
            <person name="Muench P."/>
            <person name="Garrido Oter R."/>
            <person name="Ver Loren van Themaat E."/>
            <person name="Dallerey J.-F."/>
            <person name="Damm U."/>
            <person name="Henrissat B."/>
            <person name="Lespinet O."/>
            <person name="Thon M."/>
            <person name="Kemen E."/>
            <person name="McHardy A.C."/>
            <person name="Schulze-Lefert P."/>
            <person name="O'Connell R.J."/>
        </authorList>
    </citation>
    <scope>NUCLEOTIDE SEQUENCE [LARGE SCALE GENOMIC DNA]</scope>
    <source>
        <strain evidence="5 6">0861</strain>
    </source>
</reference>
<dbReference type="PANTHER" id="PTHR11748:SF114">
    <property type="entry name" value="ARYL-ALCOHOL OXIDASE VANILLYL-ALCOHOL OXIDASE (AFU_ORTHOLOGUE AFUA_3G09500)-RELATED"/>
    <property type="match status" value="1"/>
</dbReference>
<dbReference type="Pfam" id="PF01565">
    <property type="entry name" value="FAD_binding_4"/>
    <property type="match status" value="1"/>
</dbReference>
<dbReference type="GO" id="GO:0008720">
    <property type="term" value="F:D-lactate dehydrogenase (NAD+) activity"/>
    <property type="evidence" value="ECO:0007669"/>
    <property type="project" value="TreeGrafter"/>
</dbReference>
<evidence type="ECO:0000313" key="6">
    <source>
        <dbReference type="Proteomes" id="UP000076552"/>
    </source>
</evidence>
<dbReference type="Gene3D" id="3.40.462.10">
    <property type="entry name" value="FAD-linked oxidases, C-terminal domain"/>
    <property type="match status" value="1"/>
</dbReference>